<dbReference type="Proteomes" id="UP000202031">
    <property type="component" value="Chromosome"/>
</dbReference>
<dbReference type="EC" id="2.7.7.38" evidence="4"/>
<keyword evidence="3" id="KW-0448">Lipopolysaccharide biosynthesis</keyword>
<proteinExistence type="predicted"/>
<dbReference type="CDD" id="cd02517">
    <property type="entry name" value="CMP-KDO-Synthetase"/>
    <property type="match status" value="1"/>
</dbReference>
<evidence type="ECO:0000313" key="4">
    <source>
        <dbReference type="EMBL" id="ARQ97495.1"/>
    </source>
</evidence>
<dbReference type="NCBIfam" id="TIGR00466">
    <property type="entry name" value="kdsB"/>
    <property type="match status" value="1"/>
</dbReference>
<dbReference type="PANTHER" id="PTHR42866">
    <property type="entry name" value="3-DEOXY-MANNO-OCTULOSONATE CYTIDYLYLTRANSFERASE"/>
    <property type="match status" value="1"/>
</dbReference>
<evidence type="ECO:0000256" key="3">
    <source>
        <dbReference type="ARBA" id="ARBA00022985"/>
    </source>
</evidence>
<sequence length="243" mass="27147">MIIIPTRLASTRFANKILADIGGIPMFVKTAQLASKCDDVVVACDDENVANIADKFKIKAILTSQDHDSGTDRINEAAKKLNLNSDEIVINLQADEPFFEEKNLVKFRDFTAQRIKDGAFMTSCLKFSDHQSAQNPNLVKVITDKDDYAIYFSRSLIPYPRSRCDLYKAHIGIYGYSVDTLSKFCSLTTKELENIEKLEQLRAISSGKKIAMLEISSDSIGIDTIEDLQNAANKFGFKSTLLQ</sequence>
<organism evidence="4 5">
    <name type="scientific">Campylobacter lanienae NCTC 13004</name>
    <dbReference type="NCBI Taxonomy" id="1031753"/>
    <lineage>
        <taxon>Bacteria</taxon>
        <taxon>Pseudomonadati</taxon>
        <taxon>Campylobacterota</taxon>
        <taxon>Epsilonproteobacteria</taxon>
        <taxon>Campylobacterales</taxon>
        <taxon>Campylobacteraceae</taxon>
        <taxon>Campylobacter</taxon>
    </lineage>
</organism>
<reference evidence="5" key="1">
    <citation type="journal article" date="2017" name="Genome Biol. Evol.">
        <title>Comparative Genomic Analysis Identifies a Campylobacter Clade Deficient in Selenium Metabolism.</title>
        <authorList>
            <person name="Miller W.G."/>
            <person name="Yee E."/>
            <person name="Lopes B.S."/>
            <person name="Chapman M.H."/>
            <person name="Huynh S."/>
            <person name="Bono J.L."/>
            <person name="Parker C.T."/>
            <person name="Strachan N.J.C."/>
            <person name="Forbes K.J."/>
        </authorList>
    </citation>
    <scope>NUCLEOTIDE SEQUENCE [LARGE SCALE GENOMIC DNA]</scope>
    <source>
        <strain evidence="5">NCTC 13004</strain>
    </source>
</reference>
<protein>
    <submittedName>
        <fullName evidence="4">3-deoxy-D-manno-octulosonate cytidylyltransferase</fullName>
        <ecNumber evidence="4">2.7.7.38</ecNumber>
    </submittedName>
</protein>
<reference evidence="5" key="2">
    <citation type="journal article" date="2017" name="Genome Biol. Evol.">
        <title>Comparative genomic analysis identifies a Campylobacter clade deficient in selenium metabolism.</title>
        <authorList>
            <person name="Miller W.G."/>
            <person name="Yee E."/>
            <person name="Lopes B.S."/>
            <person name="Chapman M.H."/>
            <person name="Huynh S."/>
            <person name="Bono J.L."/>
            <person name="Parker C.T."/>
            <person name="Strachan N.J.C."/>
            <person name="Forbes K.J."/>
        </authorList>
    </citation>
    <scope>NUCLEOTIDE SEQUENCE [LARGE SCALE GENOMIC DNA]</scope>
    <source>
        <strain evidence="5">NCTC 13004</strain>
    </source>
</reference>
<dbReference type="InterPro" id="IPR003329">
    <property type="entry name" value="Cytidylyl_trans"/>
</dbReference>
<evidence type="ECO:0000256" key="1">
    <source>
        <dbReference type="ARBA" id="ARBA00022679"/>
    </source>
</evidence>
<dbReference type="InterPro" id="IPR029044">
    <property type="entry name" value="Nucleotide-diphossugar_trans"/>
</dbReference>
<dbReference type="InterPro" id="IPR004528">
    <property type="entry name" value="KdsB"/>
</dbReference>
<dbReference type="RefSeq" id="WP_096018847.1">
    <property type="nucleotide sequence ID" value="NZ_CP015578.1"/>
</dbReference>
<dbReference type="GO" id="GO:0009103">
    <property type="term" value="P:lipopolysaccharide biosynthetic process"/>
    <property type="evidence" value="ECO:0007669"/>
    <property type="project" value="UniProtKB-KW"/>
</dbReference>
<dbReference type="GeneID" id="46921223"/>
<evidence type="ECO:0000256" key="2">
    <source>
        <dbReference type="ARBA" id="ARBA00022695"/>
    </source>
</evidence>
<dbReference type="Gene3D" id="3.90.550.10">
    <property type="entry name" value="Spore Coat Polysaccharide Biosynthesis Protein SpsA, Chain A"/>
    <property type="match status" value="1"/>
</dbReference>
<dbReference type="NCBIfam" id="NF003952">
    <property type="entry name" value="PRK05450.1-5"/>
    <property type="match status" value="1"/>
</dbReference>
<dbReference type="GO" id="GO:0008690">
    <property type="term" value="F:3-deoxy-manno-octulosonate cytidylyltransferase activity"/>
    <property type="evidence" value="ECO:0007669"/>
    <property type="project" value="UniProtKB-EC"/>
</dbReference>
<accession>A0A1X9SMP5</accession>
<dbReference type="EMBL" id="CP015578">
    <property type="protein sequence ID" value="ARQ97495.1"/>
    <property type="molecule type" value="Genomic_DNA"/>
</dbReference>
<dbReference type="PANTHER" id="PTHR42866:SF2">
    <property type="entry name" value="3-DEOXY-MANNO-OCTULOSONATE CYTIDYLYLTRANSFERASE, MITOCHONDRIAL"/>
    <property type="match status" value="1"/>
</dbReference>
<keyword evidence="2 4" id="KW-0548">Nucleotidyltransferase</keyword>
<evidence type="ECO:0000313" key="5">
    <source>
        <dbReference type="Proteomes" id="UP000202031"/>
    </source>
</evidence>
<dbReference type="AlphaFoldDB" id="A0A1X9SMP5"/>
<dbReference type="SUPFAM" id="SSF53448">
    <property type="entry name" value="Nucleotide-diphospho-sugar transferases"/>
    <property type="match status" value="1"/>
</dbReference>
<dbReference type="Pfam" id="PF02348">
    <property type="entry name" value="CTP_transf_3"/>
    <property type="match status" value="1"/>
</dbReference>
<keyword evidence="1 4" id="KW-0808">Transferase</keyword>
<gene>
    <name evidence="4" type="primary">kdsB</name>
    <name evidence="4" type="ORF">CLAN_0748</name>
</gene>
<dbReference type="KEGG" id="clx:CLAN_0748"/>
<dbReference type="GO" id="GO:0005829">
    <property type="term" value="C:cytosol"/>
    <property type="evidence" value="ECO:0007669"/>
    <property type="project" value="TreeGrafter"/>
</dbReference>
<name>A0A1X9SMP5_9BACT</name>